<dbReference type="Proteomes" id="UP000239757">
    <property type="component" value="Unassembled WGS sequence"/>
</dbReference>
<sequence length="105" mass="12085">MAPLSNSFAPYQTPFLATDYPVLESTRESNNSQNLDNEIPNVFLRYIHEPTPEPVANYPQVPSIKALWLLEIRLRRHLIEAWKNLVGYASRLGALFPFIENMVDL</sequence>
<gene>
    <name evidence="1" type="ORF">GOBAR_AA01047</name>
</gene>
<evidence type="ECO:0000313" key="2">
    <source>
        <dbReference type="Proteomes" id="UP000239757"/>
    </source>
</evidence>
<name>A0A2P5YVA1_GOSBA</name>
<dbReference type="AlphaFoldDB" id="A0A2P5YVA1"/>
<accession>A0A2P5YVA1</accession>
<organism evidence="1 2">
    <name type="scientific">Gossypium barbadense</name>
    <name type="common">Sea Island cotton</name>
    <name type="synonym">Hibiscus barbadensis</name>
    <dbReference type="NCBI Taxonomy" id="3634"/>
    <lineage>
        <taxon>Eukaryota</taxon>
        <taxon>Viridiplantae</taxon>
        <taxon>Streptophyta</taxon>
        <taxon>Embryophyta</taxon>
        <taxon>Tracheophyta</taxon>
        <taxon>Spermatophyta</taxon>
        <taxon>Magnoliopsida</taxon>
        <taxon>eudicotyledons</taxon>
        <taxon>Gunneridae</taxon>
        <taxon>Pentapetalae</taxon>
        <taxon>rosids</taxon>
        <taxon>malvids</taxon>
        <taxon>Malvales</taxon>
        <taxon>Malvaceae</taxon>
        <taxon>Malvoideae</taxon>
        <taxon>Gossypium</taxon>
    </lineage>
</organism>
<dbReference type="EMBL" id="KZ662759">
    <property type="protein sequence ID" value="PPS19516.1"/>
    <property type="molecule type" value="Genomic_DNA"/>
</dbReference>
<reference evidence="1 2" key="1">
    <citation type="submission" date="2015-01" db="EMBL/GenBank/DDBJ databases">
        <title>Genome of allotetraploid Gossypium barbadense reveals genomic plasticity and fiber elongation in cotton evolution.</title>
        <authorList>
            <person name="Chen X."/>
            <person name="Liu X."/>
            <person name="Zhao B."/>
            <person name="Zheng H."/>
            <person name="Hu Y."/>
            <person name="Lu G."/>
            <person name="Yang C."/>
            <person name="Chen J."/>
            <person name="Shan C."/>
            <person name="Zhang L."/>
            <person name="Zhou Y."/>
            <person name="Wang L."/>
            <person name="Guo W."/>
            <person name="Bai Y."/>
            <person name="Ruan J."/>
            <person name="Shangguan X."/>
            <person name="Mao Y."/>
            <person name="Jiang J."/>
            <person name="Zhu Y."/>
            <person name="Lei J."/>
            <person name="Kang H."/>
            <person name="Chen S."/>
            <person name="He X."/>
            <person name="Wang R."/>
            <person name="Wang Y."/>
            <person name="Chen J."/>
            <person name="Wang L."/>
            <person name="Yu S."/>
            <person name="Wang B."/>
            <person name="Wei J."/>
            <person name="Song S."/>
            <person name="Lu X."/>
            <person name="Gao Z."/>
            <person name="Gu W."/>
            <person name="Deng X."/>
            <person name="Ma D."/>
            <person name="Wang S."/>
            <person name="Liang W."/>
            <person name="Fang L."/>
            <person name="Cai C."/>
            <person name="Zhu X."/>
            <person name="Zhou B."/>
            <person name="Zhang Y."/>
            <person name="Chen Z."/>
            <person name="Xu S."/>
            <person name="Zhu R."/>
            <person name="Wang S."/>
            <person name="Zhang T."/>
            <person name="Zhao G."/>
        </authorList>
    </citation>
    <scope>NUCLEOTIDE SEQUENCE [LARGE SCALE GENOMIC DNA]</scope>
    <source>
        <strain evidence="2">cv. Xinhai21</strain>
        <tissue evidence="1">Leaf</tissue>
    </source>
</reference>
<evidence type="ECO:0000313" key="1">
    <source>
        <dbReference type="EMBL" id="PPS19516.1"/>
    </source>
</evidence>
<protein>
    <submittedName>
        <fullName evidence="1">Uncharacterized protein</fullName>
    </submittedName>
</protein>
<proteinExistence type="predicted"/>